<name>A0ABZ3C672_9ACTN</name>
<feature type="compositionally biased region" description="Low complexity" evidence="1">
    <location>
        <begin position="165"/>
        <end position="175"/>
    </location>
</feature>
<accession>A0ABZ3C672</accession>
<feature type="compositionally biased region" description="Basic and acidic residues" evidence="1">
    <location>
        <begin position="1"/>
        <end position="13"/>
    </location>
</feature>
<evidence type="ECO:0000313" key="3">
    <source>
        <dbReference type="Proteomes" id="UP001434337"/>
    </source>
</evidence>
<protein>
    <submittedName>
        <fullName evidence="2">Uncharacterized protein</fullName>
    </submittedName>
</protein>
<proteinExistence type="predicted"/>
<evidence type="ECO:0000256" key="1">
    <source>
        <dbReference type="SAM" id="MobiDB-lite"/>
    </source>
</evidence>
<keyword evidence="3" id="KW-1185">Reference proteome</keyword>
<feature type="region of interest" description="Disordered" evidence="1">
    <location>
        <begin position="1"/>
        <end position="34"/>
    </location>
</feature>
<evidence type="ECO:0000313" key="2">
    <source>
        <dbReference type="EMBL" id="WZW98026.1"/>
    </source>
</evidence>
<dbReference type="EMBL" id="CP115965">
    <property type="protein sequence ID" value="WZW98026.1"/>
    <property type="molecule type" value="Genomic_DNA"/>
</dbReference>
<dbReference type="Proteomes" id="UP001434337">
    <property type="component" value="Chromosome"/>
</dbReference>
<dbReference type="RefSeq" id="WP_342372203.1">
    <property type="nucleotide sequence ID" value="NZ_CP115965.1"/>
</dbReference>
<organism evidence="2 3">
    <name type="scientific">Propioniciclava soli</name>
    <dbReference type="NCBI Taxonomy" id="2775081"/>
    <lineage>
        <taxon>Bacteria</taxon>
        <taxon>Bacillati</taxon>
        <taxon>Actinomycetota</taxon>
        <taxon>Actinomycetes</taxon>
        <taxon>Propionibacteriales</taxon>
        <taxon>Propionibacteriaceae</taxon>
        <taxon>Propioniciclava</taxon>
    </lineage>
</organism>
<sequence length="198" mass="21708">MSDQHNDQTRGEFVEDVTADRTQPTAGFGDGEKLTPEKVGEAAVKFASETAFAAAGVADLIAAKAREFFDTQRRQLAEKTPEGIDPNFKQFVDGMPDQFKVFLDEVTRQYHDMAERGRSAVSDFSQQVKESRAARPDGAFDVNEGVDADDADTVVAPEFVEETTTDTTFLDTDVPPTAPEDAAPDQTWPGESNTEHRD</sequence>
<reference evidence="2 3" key="1">
    <citation type="journal article" date="2023" name="Environ Microbiome">
        <title>A coral-associated actinobacterium mitigates coral bleaching under heat stress.</title>
        <authorList>
            <person name="Li J."/>
            <person name="Zou Y."/>
            <person name="Li Q."/>
            <person name="Zhang J."/>
            <person name="Bourne D.G."/>
            <person name="Lyu Y."/>
            <person name="Liu C."/>
            <person name="Zhang S."/>
        </authorList>
    </citation>
    <scope>NUCLEOTIDE SEQUENCE [LARGE SCALE GENOMIC DNA]</scope>
    <source>
        <strain evidence="2 3">SCSIO 13291</strain>
    </source>
</reference>
<gene>
    <name evidence="2" type="ORF">PCC79_14175</name>
</gene>
<feature type="region of interest" description="Disordered" evidence="1">
    <location>
        <begin position="117"/>
        <end position="198"/>
    </location>
</feature>